<feature type="signal peptide" evidence="2">
    <location>
        <begin position="1"/>
        <end position="19"/>
    </location>
</feature>
<feature type="compositionally biased region" description="Low complexity" evidence="1">
    <location>
        <begin position="42"/>
        <end position="53"/>
    </location>
</feature>
<reference evidence="4 5" key="1">
    <citation type="journal article" date="2012" name="PLoS Pathog.">
        <title>Diverse lifestyles and strategies of plant pathogenesis encoded in the genomes of eighteen Dothideomycetes fungi.</title>
        <authorList>
            <person name="Ohm R.A."/>
            <person name="Feau N."/>
            <person name="Henrissat B."/>
            <person name="Schoch C.L."/>
            <person name="Horwitz B.A."/>
            <person name="Barry K.W."/>
            <person name="Condon B.J."/>
            <person name="Copeland A.C."/>
            <person name="Dhillon B."/>
            <person name="Glaser F."/>
            <person name="Hesse C.N."/>
            <person name="Kosti I."/>
            <person name="LaButti K."/>
            <person name="Lindquist E.A."/>
            <person name="Lucas S."/>
            <person name="Salamov A.A."/>
            <person name="Bradshaw R.E."/>
            <person name="Ciuffetti L."/>
            <person name="Hamelin R.C."/>
            <person name="Kema G.H.J."/>
            <person name="Lawrence C."/>
            <person name="Scott J.A."/>
            <person name="Spatafora J.W."/>
            <person name="Turgeon B.G."/>
            <person name="de Wit P.J.G.M."/>
            <person name="Zhong S."/>
            <person name="Goodwin S.B."/>
            <person name="Grigoriev I.V."/>
        </authorList>
    </citation>
    <scope>NUCLEOTIDE SEQUENCE [LARGE SCALE GENOMIC DNA]</scope>
    <source>
        <strain evidence="5">ND90Pr / ATCC 201652</strain>
    </source>
</reference>
<reference evidence="5" key="2">
    <citation type="journal article" date="2013" name="PLoS Genet.">
        <title>Comparative genome structure, secondary metabolite, and effector coding capacity across Cochliobolus pathogens.</title>
        <authorList>
            <person name="Condon B.J."/>
            <person name="Leng Y."/>
            <person name="Wu D."/>
            <person name="Bushley K.E."/>
            <person name="Ohm R.A."/>
            <person name="Otillar R."/>
            <person name="Martin J."/>
            <person name="Schackwitz W."/>
            <person name="Grimwood J."/>
            <person name="MohdZainudin N."/>
            <person name="Xue C."/>
            <person name="Wang R."/>
            <person name="Manning V.A."/>
            <person name="Dhillon B."/>
            <person name="Tu Z.J."/>
            <person name="Steffenson B.J."/>
            <person name="Salamov A."/>
            <person name="Sun H."/>
            <person name="Lowry S."/>
            <person name="LaButti K."/>
            <person name="Han J."/>
            <person name="Copeland A."/>
            <person name="Lindquist E."/>
            <person name="Barry K."/>
            <person name="Schmutz J."/>
            <person name="Baker S.E."/>
            <person name="Ciuffetti L.M."/>
            <person name="Grigoriev I.V."/>
            <person name="Zhong S."/>
            <person name="Turgeon B.G."/>
        </authorList>
    </citation>
    <scope>NUCLEOTIDE SEQUENCE [LARGE SCALE GENOMIC DNA]</scope>
    <source>
        <strain evidence="5">ND90Pr / ATCC 201652</strain>
    </source>
</reference>
<feature type="compositionally biased region" description="Low complexity" evidence="1">
    <location>
        <begin position="116"/>
        <end position="127"/>
    </location>
</feature>
<dbReference type="PANTHER" id="PTHR42028">
    <property type="entry name" value="CHROMOSOME 1, WHOLE GENOME SHOTGUN SEQUENCE"/>
    <property type="match status" value="1"/>
</dbReference>
<dbReference type="OrthoDB" id="2435509at2759"/>
<dbReference type="Proteomes" id="UP000016934">
    <property type="component" value="Unassembled WGS sequence"/>
</dbReference>
<accession>M2S1C7</accession>
<name>M2S1C7_COCSN</name>
<dbReference type="RefSeq" id="XP_007703388.1">
    <property type="nucleotide sequence ID" value="XM_007705198.1"/>
</dbReference>
<sequence length="312" mass="33499">MRPARILAAVVAMSSVTHAISDAFDNIHGLADVKEVLFGRQDNNNNNNNNNDNNNDKKSSDAPASTPAPKPTGDSNNNDNNDNKSGDNNDNKTSNNNDNKSGDNNDNKTASDPKETGTPTGKASGSKTTKKPTKSTTFDPRLPAGGITMVTPDALAGSQYYKVGDYITFAWNYTSLSVTPTAIDVLASCTANQATYTIAVNMSSAETQVVWNTKETPEGQAPFLTENYKLLIYDSNSTATAPARAGYLGAFSGFTFGMYLPQPYTSLKDGWNCPNCNAALSNLERMTLTTMLFTCGTTVGSLVYFTYQFGLW</sequence>
<organism evidence="4 5">
    <name type="scientific">Cochliobolus sativus (strain ND90Pr / ATCC 201652)</name>
    <name type="common">Common root rot and spot blotch fungus</name>
    <name type="synonym">Bipolaris sorokiniana</name>
    <dbReference type="NCBI Taxonomy" id="665912"/>
    <lineage>
        <taxon>Eukaryota</taxon>
        <taxon>Fungi</taxon>
        <taxon>Dikarya</taxon>
        <taxon>Ascomycota</taxon>
        <taxon>Pezizomycotina</taxon>
        <taxon>Dothideomycetes</taxon>
        <taxon>Pleosporomycetidae</taxon>
        <taxon>Pleosporales</taxon>
        <taxon>Pleosporineae</taxon>
        <taxon>Pleosporaceae</taxon>
        <taxon>Bipolaris</taxon>
    </lineage>
</organism>
<dbReference type="GeneID" id="19134943"/>
<dbReference type="InterPro" id="IPR055561">
    <property type="entry name" value="DUF7137"/>
</dbReference>
<keyword evidence="5" id="KW-1185">Reference proteome</keyword>
<dbReference type="EMBL" id="KB445649">
    <property type="protein sequence ID" value="EMD61053.1"/>
    <property type="molecule type" value="Genomic_DNA"/>
</dbReference>
<proteinExistence type="predicted"/>
<dbReference type="eggNOG" id="ENOG502S1TN">
    <property type="taxonomic scope" value="Eukaryota"/>
</dbReference>
<feature type="chain" id="PRO_5004024571" description="DUF7137 domain-containing protein" evidence="2">
    <location>
        <begin position="20"/>
        <end position="312"/>
    </location>
</feature>
<evidence type="ECO:0000256" key="2">
    <source>
        <dbReference type="SAM" id="SignalP"/>
    </source>
</evidence>
<dbReference type="OMA" id="WGWNYTN"/>
<dbReference type="HOGENOM" id="CLU_058864_0_0_1"/>
<evidence type="ECO:0000256" key="1">
    <source>
        <dbReference type="SAM" id="MobiDB-lite"/>
    </source>
</evidence>
<feature type="compositionally biased region" description="Basic and acidic residues" evidence="1">
    <location>
        <begin position="100"/>
        <end position="115"/>
    </location>
</feature>
<feature type="compositionally biased region" description="Basic and acidic residues" evidence="1">
    <location>
        <begin position="81"/>
        <end position="90"/>
    </location>
</feature>
<gene>
    <name evidence="4" type="ORF">COCSADRAFT_238811</name>
</gene>
<evidence type="ECO:0000313" key="5">
    <source>
        <dbReference type="Proteomes" id="UP000016934"/>
    </source>
</evidence>
<keyword evidence="2" id="KW-0732">Signal</keyword>
<feature type="region of interest" description="Disordered" evidence="1">
    <location>
        <begin position="40"/>
        <end position="146"/>
    </location>
</feature>
<dbReference type="Pfam" id="PF23585">
    <property type="entry name" value="DUF7137"/>
    <property type="match status" value="1"/>
</dbReference>
<dbReference type="KEGG" id="bsc:COCSADRAFT_238811"/>
<feature type="domain" description="DUF7137" evidence="3">
    <location>
        <begin position="142"/>
        <end position="274"/>
    </location>
</feature>
<dbReference type="AlphaFoldDB" id="M2S1C7"/>
<protein>
    <recommendedName>
        <fullName evidence="3">DUF7137 domain-containing protein</fullName>
    </recommendedName>
</protein>
<evidence type="ECO:0000313" key="4">
    <source>
        <dbReference type="EMBL" id="EMD61053.1"/>
    </source>
</evidence>
<dbReference type="PANTHER" id="PTHR42028:SF1">
    <property type="entry name" value="YALI0E30657P"/>
    <property type="match status" value="1"/>
</dbReference>
<evidence type="ECO:0000259" key="3">
    <source>
        <dbReference type="Pfam" id="PF23585"/>
    </source>
</evidence>